<evidence type="ECO:0000313" key="2">
    <source>
        <dbReference type="Proteomes" id="UP001054252"/>
    </source>
</evidence>
<sequence length="94" mass="10595">MGCTIGRDERHVAHKEEVQGLTKARLILKKENRVDVENSATPQGLVARYSVFQPSLKVEVGVWGRITLPIHSSSGHYGCRSWRPIEEESLELVK</sequence>
<comment type="caution">
    <text evidence="1">The sequence shown here is derived from an EMBL/GenBank/DDBJ whole genome shotgun (WGS) entry which is preliminary data.</text>
</comment>
<gene>
    <name evidence="1" type="ORF">SLEP1_g15220</name>
</gene>
<reference evidence="1 2" key="1">
    <citation type="journal article" date="2021" name="Commun. Biol.">
        <title>The genome of Shorea leprosula (Dipterocarpaceae) highlights the ecological relevance of drought in aseasonal tropical rainforests.</title>
        <authorList>
            <person name="Ng K.K.S."/>
            <person name="Kobayashi M.J."/>
            <person name="Fawcett J.A."/>
            <person name="Hatakeyama M."/>
            <person name="Paape T."/>
            <person name="Ng C.H."/>
            <person name="Ang C.C."/>
            <person name="Tnah L.H."/>
            <person name="Lee C.T."/>
            <person name="Nishiyama T."/>
            <person name="Sese J."/>
            <person name="O'Brien M.J."/>
            <person name="Copetti D."/>
            <person name="Mohd Noor M.I."/>
            <person name="Ong R.C."/>
            <person name="Putra M."/>
            <person name="Sireger I.Z."/>
            <person name="Indrioko S."/>
            <person name="Kosugi Y."/>
            <person name="Izuno A."/>
            <person name="Isagi Y."/>
            <person name="Lee S.L."/>
            <person name="Shimizu K.K."/>
        </authorList>
    </citation>
    <scope>NUCLEOTIDE SEQUENCE [LARGE SCALE GENOMIC DNA]</scope>
    <source>
        <strain evidence="1">214</strain>
    </source>
</reference>
<organism evidence="1 2">
    <name type="scientific">Rubroshorea leprosula</name>
    <dbReference type="NCBI Taxonomy" id="152421"/>
    <lineage>
        <taxon>Eukaryota</taxon>
        <taxon>Viridiplantae</taxon>
        <taxon>Streptophyta</taxon>
        <taxon>Embryophyta</taxon>
        <taxon>Tracheophyta</taxon>
        <taxon>Spermatophyta</taxon>
        <taxon>Magnoliopsida</taxon>
        <taxon>eudicotyledons</taxon>
        <taxon>Gunneridae</taxon>
        <taxon>Pentapetalae</taxon>
        <taxon>rosids</taxon>
        <taxon>malvids</taxon>
        <taxon>Malvales</taxon>
        <taxon>Dipterocarpaceae</taxon>
        <taxon>Rubroshorea</taxon>
    </lineage>
</organism>
<dbReference type="EMBL" id="BPVZ01000019">
    <property type="protein sequence ID" value="GKV02831.1"/>
    <property type="molecule type" value="Genomic_DNA"/>
</dbReference>
<proteinExistence type="predicted"/>
<evidence type="ECO:0000313" key="1">
    <source>
        <dbReference type="EMBL" id="GKV02831.1"/>
    </source>
</evidence>
<dbReference type="Proteomes" id="UP001054252">
    <property type="component" value="Unassembled WGS sequence"/>
</dbReference>
<accession>A0AAV5ISQ5</accession>
<name>A0AAV5ISQ5_9ROSI</name>
<keyword evidence="2" id="KW-1185">Reference proteome</keyword>
<dbReference type="AlphaFoldDB" id="A0AAV5ISQ5"/>
<protein>
    <submittedName>
        <fullName evidence="1">Uncharacterized protein</fullName>
    </submittedName>
</protein>